<sequence>MRKTLSLLATGVALLAAPAFAQVGGVADINAGAQVGVNPAGTVGAVTDRVGQTVDRVDEGVNHTVDATKLKLAAREDVRAGAQVSDSTGNSVGTVQSIDGDQAIVVDGGKLYNVPLSSLYSHAEGAAHGLVTKLPKTELKARSEAGAAAETR</sequence>
<evidence type="ECO:0008006" key="4">
    <source>
        <dbReference type="Google" id="ProtNLM"/>
    </source>
</evidence>
<dbReference type="PATRIC" id="fig|33050.5.peg.177"/>
<dbReference type="OrthoDB" id="7450188at2"/>
<organism evidence="2 3">
    <name type="scientific">Sphingopyxis macrogoltabida</name>
    <name type="common">Sphingomonas macrogoltabidus</name>
    <dbReference type="NCBI Taxonomy" id="33050"/>
    <lineage>
        <taxon>Bacteria</taxon>
        <taxon>Pseudomonadati</taxon>
        <taxon>Pseudomonadota</taxon>
        <taxon>Alphaproteobacteria</taxon>
        <taxon>Sphingomonadales</taxon>
        <taxon>Sphingomonadaceae</taxon>
        <taxon>Sphingopyxis</taxon>
    </lineage>
</organism>
<feature type="signal peptide" evidence="1">
    <location>
        <begin position="1"/>
        <end position="21"/>
    </location>
</feature>
<feature type="chain" id="PRO_5006039051" description="PRC-barrel domain-containing protein" evidence="1">
    <location>
        <begin position="22"/>
        <end position="152"/>
    </location>
</feature>
<dbReference type="EMBL" id="CP012700">
    <property type="protein sequence ID" value="ALH78972.1"/>
    <property type="molecule type" value="Genomic_DNA"/>
</dbReference>
<keyword evidence="1" id="KW-0732">Signal</keyword>
<proteinExistence type="predicted"/>
<evidence type="ECO:0000313" key="2">
    <source>
        <dbReference type="EMBL" id="ALH78972.1"/>
    </source>
</evidence>
<accession>A0A0N9UU92</accession>
<dbReference type="RefSeq" id="WP_054586488.1">
    <property type="nucleotide sequence ID" value="NZ_CP012700.1"/>
</dbReference>
<dbReference type="Proteomes" id="UP000058074">
    <property type="component" value="Chromosome"/>
</dbReference>
<dbReference type="AlphaFoldDB" id="A0A0N9UU92"/>
<name>A0A0N9UU92_SPHMC</name>
<protein>
    <recommendedName>
        <fullName evidence="4">PRC-barrel domain-containing protein</fullName>
    </recommendedName>
</protein>
<dbReference type="KEGG" id="smag:AN936_00860"/>
<reference evidence="2 3" key="1">
    <citation type="journal article" date="2015" name="Genome Announc.">
        <title>Complete Genome Sequence of Polypropylene Glycol- and Polyethylene Glycol-Degrading Sphingopyxis macrogoltabida Strain EY-1.</title>
        <authorList>
            <person name="Ohtsubo Y."/>
            <person name="Nagata Y."/>
            <person name="Numata M."/>
            <person name="Tsuchikane K."/>
            <person name="Hosoyama A."/>
            <person name="Yamazoe A."/>
            <person name="Tsuda M."/>
            <person name="Fujita N."/>
            <person name="Kawai F."/>
        </authorList>
    </citation>
    <scope>NUCLEOTIDE SEQUENCE [LARGE SCALE GENOMIC DNA]</scope>
    <source>
        <strain evidence="2 3">EY-1</strain>
    </source>
</reference>
<evidence type="ECO:0000256" key="1">
    <source>
        <dbReference type="SAM" id="SignalP"/>
    </source>
</evidence>
<gene>
    <name evidence="2" type="ORF">AN936_00860</name>
</gene>
<evidence type="ECO:0000313" key="3">
    <source>
        <dbReference type="Proteomes" id="UP000058074"/>
    </source>
</evidence>